<dbReference type="AlphaFoldDB" id="A0A6A5X0U0"/>
<keyword evidence="2" id="KW-1185">Reference proteome</keyword>
<evidence type="ECO:0000313" key="1">
    <source>
        <dbReference type="EMBL" id="KAF2006221.1"/>
    </source>
</evidence>
<gene>
    <name evidence="1" type="ORF">P154DRAFT_517889</name>
</gene>
<accession>A0A6A5X0U0</accession>
<name>A0A6A5X0U0_9PLEO</name>
<sequence>MFCHKNDKKNHKAHSSRESIVLKTYQTRCSFPVDLGVISSTAIETVYHPIHLYGRQQNDPPPPLTLWPRQRFRHYRHDSLPLQNALISSFHPCQPQTLPLAGNGIAPRISLPQPTRWSRRTITKHASLLMLAHTRYQSLRLLDDGRVDERLRLWVPGWGPARKLKRIEVRNLEMEMNMGGVRKMKGVEENLGYGIGREEAR</sequence>
<proteinExistence type="predicted"/>
<organism evidence="1 2">
    <name type="scientific">Amniculicola lignicola CBS 123094</name>
    <dbReference type="NCBI Taxonomy" id="1392246"/>
    <lineage>
        <taxon>Eukaryota</taxon>
        <taxon>Fungi</taxon>
        <taxon>Dikarya</taxon>
        <taxon>Ascomycota</taxon>
        <taxon>Pezizomycotina</taxon>
        <taxon>Dothideomycetes</taxon>
        <taxon>Pleosporomycetidae</taxon>
        <taxon>Pleosporales</taxon>
        <taxon>Amniculicolaceae</taxon>
        <taxon>Amniculicola</taxon>
    </lineage>
</organism>
<reference evidence="1" key="1">
    <citation type="journal article" date="2020" name="Stud. Mycol.">
        <title>101 Dothideomycetes genomes: a test case for predicting lifestyles and emergence of pathogens.</title>
        <authorList>
            <person name="Haridas S."/>
            <person name="Albert R."/>
            <person name="Binder M."/>
            <person name="Bloem J."/>
            <person name="Labutti K."/>
            <person name="Salamov A."/>
            <person name="Andreopoulos B."/>
            <person name="Baker S."/>
            <person name="Barry K."/>
            <person name="Bills G."/>
            <person name="Bluhm B."/>
            <person name="Cannon C."/>
            <person name="Castanera R."/>
            <person name="Culley D."/>
            <person name="Daum C."/>
            <person name="Ezra D."/>
            <person name="Gonzalez J."/>
            <person name="Henrissat B."/>
            <person name="Kuo A."/>
            <person name="Liang C."/>
            <person name="Lipzen A."/>
            <person name="Lutzoni F."/>
            <person name="Magnuson J."/>
            <person name="Mondo S."/>
            <person name="Nolan M."/>
            <person name="Ohm R."/>
            <person name="Pangilinan J."/>
            <person name="Park H.-J."/>
            <person name="Ramirez L."/>
            <person name="Alfaro M."/>
            <person name="Sun H."/>
            <person name="Tritt A."/>
            <person name="Yoshinaga Y."/>
            <person name="Zwiers L.-H."/>
            <person name="Turgeon B."/>
            <person name="Goodwin S."/>
            <person name="Spatafora J."/>
            <person name="Crous P."/>
            <person name="Grigoriev I."/>
        </authorList>
    </citation>
    <scope>NUCLEOTIDE SEQUENCE</scope>
    <source>
        <strain evidence="1">CBS 123094</strain>
    </source>
</reference>
<dbReference type="EMBL" id="ML977560">
    <property type="protein sequence ID" value="KAF2006221.1"/>
    <property type="molecule type" value="Genomic_DNA"/>
</dbReference>
<dbReference type="Proteomes" id="UP000799779">
    <property type="component" value="Unassembled WGS sequence"/>
</dbReference>
<protein>
    <submittedName>
        <fullName evidence="1">Uncharacterized protein</fullName>
    </submittedName>
</protein>
<evidence type="ECO:0000313" key="2">
    <source>
        <dbReference type="Proteomes" id="UP000799779"/>
    </source>
</evidence>